<evidence type="ECO:0000313" key="2">
    <source>
        <dbReference type="Proteomes" id="UP000000719"/>
    </source>
</evidence>
<dbReference type="HOGENOM" id="CLU_131526_4_2_9"/>
<name>B8CXF5_HALOH</name>
<dbReference type="PANTHER" id="PTHR38664:SF1">
    <property type="entry name" value="SLR0058 PROTEIN"/>
    <property type="match status" value="1"/>
</dbReference>
<dbReference type="AlphaFoldDB" id="B8CXF5"/>
<reference evidence="1 2" key="1">
    <citation type="journal article" date="2009" name="PLoS ONE">
        <title>Genome analysis of the anaerobic thermohalophilic bacterium Halothermothrix orenii.</title>
        <authorList>
            <person name="Mavromatis K."/>
            <person name="Ivanova N."/>
            <person name="Anderson I."/>
            <person name="Lykidis A."/>
            <person name="Hooper S.D."/>
            <person name="Sun H."/>
            <person name="Kunin V."/>
            <person name="Lapidus A."/>
            <person name="Hugenholtz P."/>
            <person name="Patel B."/>
            <person name="Kyrpides N.C."/>
        </authorList>
    </citation>
    <scope>NUCLEOTIDE SEQUENCE [LARGE SCALE GENOMIC DNA]</scope>
    <source>
        <strain evidence="2">H 168 / OCM 544 / DSM 9562</strain>
    </source>
</reference>
<dbReference type="STRING" id="373903.Hore_12240"/>
<dbReference type="EMBL" id="CP001098">
    <property type="protein sequence ID" value="ACL69974.1"/>
    <property type="molecule type" value="Genomic_DNA"/>
</dbReference>
<sequence>MTSILKEILLSGLGILVITKEKAEKMINKLIEQGDLSREEGRELLDEFIDKTRERTRNLKNLISEEVENKLSRAGFVTRSELKELENEILKLKQELKELKNKGD</sequence>
<dbReference type="InterPro" id="IPR008769">
    <property type="entry name" value="PhaF_PhaI"/>
</dbReference>
<keyword evidence="2" id="KW-1185">Reference proteome</keyword>
<dbReference type="NCBIfam" id="NF047773">
    <property type="entry name" value="phas_rel_Lepto"/>
    <property type="match status" value="1"/>
</dbReference>
<dbReference type="KEGG" id="hor:Hore_12240"/>
<organism evidence="1 2">
    <name type="scientific">Halothermothrix orenii (strain H 168 / OCM 544 / DSM 9562)</name>
    <dbReference type="NCBI Taxonomy" id="373903"/>
    <lineage>
        <taxon>Bacteria</taxon>
        <taxon>Bacillati</taxon>
        <taxon>Bacillota</taxon>
        <taxon>Clostridia</taxon>
        <taxon>Halanaerobiales</taxon>
        <taxon>Halothermotrichaceae</taxon>
        <taxon>Halothermothrix</taxon>
    </lineage>
</organism>
<dbReference type="Proteomes" id="UP000000719">
    <property type="component" value="Chromosome"/>
</dbReference>
<accession>B8CXF5</accession>
<protein>
    <submittedName>
        <fullName evidence="1">Uncharacterized conserved protein</fullName>
    </submittedName>
</protein>
<proteinExistence type="predicted"/>
<dbReference type="PANTHER" id="PTHR38664">
    <property type="entry name" value="SLR0058 PROTEIN"/>
    <property type="match status" value="1"/>
</dbReference>
<gene>
    <name evidence="1" type="ordered locus">Hore_12240</name>
</gene>
<dbReference type="RefSeq" id="WP_012636158.1">
    <property type="nucleotide sequence ID" value="NC_011899.1"/>
</dbReference>
<dbReference type="eggNOG" id="COG3937">
    <property type="taxonomic scope" value="Bacteria"/>
</dbReference>
<evidence type="ECO:0000313" key="1">
    <source>
        <dbReference type="EMBL" id="ACL69974.1"/>
    </source>
</evidence>